<dbReference type="EMBL" id="OW240915">
    <property type="protein sequence ID" value="CAH2283489.1"/>
    <property type="molecule type" value="Genomic_DNA"/>
</dbReference>
<dbReference type="AlphaFoldDB" id="A0AAD1W4A4"/>
<gene>
    <name evidence="2" type="ORF">PECUL_23A031154</name>
</gene>
<name>A0AAD1W4A4_PELCU</name>
<evidence type="ECO:0000313" key="3">
    <source>
        <dbReference type="Proteomes" id="UP001295444"/>
    </source>
</evidence>
<feature type="compositionally biased region" description="Low complexity" evidence="1">
    <location>
        <begin position="36"/>
        <end position="50"/>
    </location>
</feature>
<dbReference type="Proteomes" id="UP001295444">
    <property type="component" value="Chromosome 04"/>
</dbReference>
<keyword evidence="3" id="KW-1185">Reference proteome</keyword>
<feature type="compositionally biased region" description="Basic and acidic residues" evidence="1">
    <location>
        <begin position="19"/>
        <end position="35"/>
    </location>
</feature>
<feature type="region of interest" description="Disordered" evidence="1">
    <location>
        <begin position="1"/>
        <end position="54"/>
    </location>
</feature>
<organism evidence="2 3">
    <name type="scientific">Pelobates cultripes</name>
    <name type="common">Western spadefoot toad</name>
    <dbReference type="NCBI Taxonomy" id="61616"/>
    <lineage>
        <taxon>Eukaryota</taxon>
        <taxon>Metazoa</taxon>
        <taxon>Chordata</taxon>
        <taxon>Craniata</taxon>
        <taxon>Vertebrata</taxon>
        <taxon>Euteleostomi</taxon>
        <taxon>Amphibia</taxon>
        <taxon>Batrachia</taxon>
        <taxon>Anura</taxon>
        <taxon>Pelobatoidea</taxon>
        <taxon>Pelobatidae</taxon>
        <taxon>Pelobates</taxon>
    </lineage>
</organism>
<protein>
    <submittedName>
        <fullName evidence="2">Uncharacterized protein</fullName>
    </submittedName>
</protein>
<evidence type="ECO:0000256" key="1">
    <source>
        <dbReference type="SAM" id="MobiDB-lite"/>
    </source>
</evidence>
<accession>A0AAD1W4A4</accession>
<evidence type="ECO:0000313" key="2">
    <source>
        <dbReference type="EMBL" id="CAH2283489.1"/>
    </source>
</evidence>
<sequence>MGGGRKSKQGAEVALIFRNRKDGGATRSEDGRGSDSDSAASDTSRATTSTPLTKDDLHHLLQEIKANMKVEFDKHLTPIKEGLIDLTHRTTAIEEQLDRTTTCTTTHRSDYYWHRRPPTSPHPNEKTPQLKLQDTPRYIGSRKSHTANSALPTIQDRTMTKPPPPLNCIGTYQTARLPTHETTRYDLTTARHNT</sequence>
<reference evidence="2" key="1">
    <citation type="submission" date="2022-03" db="EMBL/GenBank/DDBJ databases">
        <authorList>
            <person name="Alioto T."/>
            <person name="Alioto T."/>
            <person name="Gomez Garrido J."/>
        </authorList>
    </citation>
    <scope>NUCLEOTIDE SEQUENCE</scope>
</reference>
<proteinExistence type="predicted"/>